<sequence>MAAPAPAAVDHTTRSNYRELREVARHYELDVDFGRSVIEGYARITVEAAAPGGAAALVLDTRGLTVDRAEQLPGGEALEFDLGEAHPALGAPLSVRLPSPLPPGGRAQVGVRFRTAPDASALQFLEPSMTAGGRHPYLFSQCQAIHARSFVPCQDTPAVKAPYTAAVRVARPLTALMSAVPAAAGEEAGEGLPGVDGPGGAAAGGGETSVFYFSQRVPVPSYLLALAAGQQPPPPQTHARPGEAIAGPYVWGRYDLLLLPPSFPYGGMENPCLTFVTPTLLAGDRSLTNVVAHEIAHSWTGNLVTNASWEDFWLNEGWTVFLERKILGRLQGEAALQFAAARGAMQLAEEVARIGPNHNFTRLVPDLSGGGDPDDAFSRIPYEKGFYFLYYIQQLVGGPEAFEPFVKDYLQHFAFKTLTTAEFLSFLRAYFKDCPALEGVDWDAWLYAPGMPPASNAYDASLAAAADALATKWHTADVMGIGADPPAGAGPGDIEGWGSDQLVAFLAKLSELRSLTPLHPRATRAMAALYGFDAAVNCEVKCEWLKLCISAGDEAALPLASDFLASVGRMKFLRPLYRALRRSKKGAEVAGRAFEANAARYHPIARKMVAADLAAQ</sequence>
<protein>
    <recommendedName>
        <fullName evidence="14">Leucine aminopeptidase</fullName>
        <ecNumber evidence="5">3.3.2.10</ecNumber>
    </recommendedName>
    <alternativeName>
        <fullName evidence="12">Epoxide hydrolase</fullName>
    </alternativeName>
    <alternativeName>
        <fullName evidence="13">Leukotriene A-4 hydrolase homolog</fullName>
    </alternativeName>
</protein>
<evidence type="ECO:0000256" key="15">
    <source>
        <dbReference type="PIRSR" id="PIRSR634015-1"/>
    </source>
</evidence>
<proteinExistence type="inferred from homology"/>
<evidence type="ECO:0000313" key="20">
    <source>
        <dbReference type="Proteomes" id="UP000247498"/>
    </source>
</evidence>
<evidence type="ECO:0000313" key="19">
    <source>
        <dbReference type="EMBL" id="GBF94539.1"/>
    </source>
</evidence>
<dbReference type="AlphaFoldDB" id="A0A2V0P4N9"/>
<dbReference type="InterPro" id="IPR016024">
    <property type="entry name" value="ARM-type_fold"/>
</dbReference>
<dbReference type="EMBL" id="BDRX01000052">
    <property type="protein sequence ID" value="GBF94539.1"/>
    <property type="molecule type" value="Genomic_DNA"/>
</dbReference>
<feature type="binding site" evidence="16">
    <location>
        <begin position="264"/>
        <end position="269"/>
    </location>
    <ligand>
        <name>a peptide</name>
        <dbReference type="ChEBI" id="CHEBI:60466"/>
    </ligand>
</feature>
<dbReference type="Gene3D" id="1.25.40.320">
    <property type="entry name" value="Peptidase M1, leukotriene A4 hydrolase/aminopeptidase C-terminal domain"/>
    <property type="match status" value="1"/>
</dbReference>
<dbReference type="GO" id="GO:0006508">
    <property type="term" value="P:proteolysis"/>
    <property type="evidence" value="ECO:0007669"/>
    <property type="project" value="UniProtKB-KW"/>
</dbReference>
<dbReference type="PRINTS" id="PR00756">
    <property type="entry name" value="ALADIPTASE"/>
</dbReference>
<keyword evidence="20" id="KW-1185">Reference proteome</keyword>
<feature type="binding site" evidence="17">
    <location>
        <position position="297"/>
    </location>
    <ligand>
        <name>Zn(2+)</name>
        <dbReference type="ChEBI" id="CHEBI:29105"/>
        <note>catalytic</note>
    </ligand>
</feature>
<dbReference type="GO" id="GO:0008270">
    <property type="term" value="F:zinc ion binding"/>
    <property type="evidence" value="ECO:0007669"/>
    <property type="project" value="InterPro"/>
</dbReference>
<keyword evidence="7" id="KW-0645">Protease</keyword>
<evidence type="ECO:0000256" key="1">
    <source>
        <dbReference type="ARBA" id="ARBA00001268"/>
    </source>
</evidence>
<dbReference type="GO" id="GO:0004301">
    <property type="term" value="F:epoxide hydrolase activity"/>
    <property type="evidence" value="ECO:0007669"/>
    <property type="project" value="UniProtKB-EC"/>
</dbReference>
<dbReference type="InterPro" id="IPR049980">
    <property type="entry name" value="LTA4H_cat"/>
</dbReference>
<comment type="catalytic activity">
    <reaction evidence="1">
        <text>an epoxide + H2O = an ethanediol</text>
        <dbReference type="Rhea" id="RHEA:19037"/>
        <dbReference type="ChEBI" id="CHEBI:15377"/>
        <dbReference type="ChEBI" id="CHEBI:32955"/>
        <dbReference type="ChEBI" id="CHEBI:140594"/>
        <dbReference type="EC" id="3.3.2.10"/>
    </reaction>
</comment>
<evidence type="ECO:0000256" key="16">
    <source>
        <dbReference type="PIRSR" id="PIRSR634015-2"/>
    </source>
</evidence>
<dbReference type="FunFam" id="1.10.390.10:FF:000003">
    <property type="entry name" value="Leukotriene A(4) hydrolase"/>
    <property type="match status" value="1"/>
</dbReference>
<comment type="function">
    <text evidence="2">Aminopeptidase that preferentially cleaves di- and tripeptides. Also has low epoxide hydrolase activity (in vitro). Can hydrolyze the epoxide leukotriene LTA(4) but it forms preferentially 5,6-dihydroxy-7,9,11,14-eicosatetraenoic acid rather than the cytokine leukotriene B(4) as the product compared to the homologous mammalian enzyme (in vitro).</text>
</comment>
<evidence type="ECO:0000256" key="5">
    <source>
        <dbReference type="ARBA" id="ARBA00013006"/>
    </source>
</evidence>
<evidence type="ECO:0000256" key="9">
    <source>
        <dbReference type="ARBA" id="ARBA00022801"/>
    </source>
</evidence>
<dbReference type="Pfam" id="PF01433">
    <property type="entry name" value="Peptidase_M1"/>
    <property type="match status" value="1"/>
</dbReference>
<dbReference type="FunFam" id="3.30.2010.30:FF:000001">
    <property type="entry name" value="Leukotriene A(4) hydrolase"/>
    <property type="match status" value="1"/>
</dbReference>
<feature type="binding site" evidence="17">
    <location>
        <position position="293"/>
    </location>
    <ligand>
        <name>Zn(2+)</name>
        <dbReference type="ChEBI" id="CHEBI:29105"/>
        <note>catalytic</note>
    </ligand>
</feature>
<dbReference type="PANTHER" id="PTHR45726">
    <property type="entry name" value="LEUKOTRIENE A-4 HYDROLASE"/>
    <property type="match status" value="1"/>
</dbReference>
<keyword evidence="10 17" id="KW-0862">Zinc</keyword>
<accession>A0A2V0P4N9</accession>
<dbReference type="Pfam" id="PF09127">
    <property type="entry name" value="Leuk-A4-hydro_C"/>
    <property type="match status" value="1"/>
</dbReference>
<comment type="cofactor">
    <cofactor evidence="17">
        <name>Zn(2+)</name>
        <dbReference type="ChEBI" id="CHEBI:29105"/>
    </cofactor>
    <text evidence="17">Binds 1 zinc ion per subunit.</text>
</comment>
<dbReference type="SUPFAM" id="SSF63737">
    <property type="entry name" value="Leukotriene A4 hydrolase N-terminal domain"/>
    <property type="match status" value="1"/>
</dbReference>
<evidence type="ECO:0000256" key="14">
    <source>
        <dbReference type="ARBA" id="ARBA00071930"/>
    </source>
</evidence>
<evidence type="ECO:0000256" key="7">
    <source>
        <dbReference type="ARBA" id="ARBA00022670"/>
    </source>
</evidence>
<evidence type="ECO:0000256" key="17">
    <source>
        <dbReference type="PIRSR" id="PIRSR634015-3"/>
    </source>
</evidence>
<dbReference type="SUPFAM" id="SSF48371">
    <property type="entry name" value="ARM repeat"/>
    <property type="match status" value="1"/>
</dbReference>
<gene>
    <name evidence="19" type="ORF">Rsub_07073</name>
</gene>
<evidence type="ECO:0000259" key="18">
    <source>
        <dbReference type="SMART" id="SM01263"/>
    </source>
</evidence>
<keyword evidence="11" id="KW-0482">Metalloprotease</keyword>
<reference evidence="19 20" key="1">
    <citation type="journal article" date="2018" name="Sci. Rep.">
        <title>Raphidocelis subcapitata (=Pseudokirchneriella subcapitata) provides an insight into genome evolution and environmental adaptations in the Sphaeropleales.</title>
        <authorList>
            <person name="Suzuki S."/>
            <person name="Yamaguchi H."/>
            <person name="Nakajima N."/>
            <person name="Kawachi M."/>
        </authorList>
    </citation>
    <scope>NUCLEOTIDE SEQUENCE [LARGE SCALE GENOMIC DNA]</scope>
    <source>
        <strain evidence="19 20">NIES-35</strain>
    </source>
</reference>
<dbReference type="STRING" id="307507.A0A2V0P4N9"/>
<comment type="subcellular location">
    <subcellularLocation>
        <location evidence="3">Cytoplasm</location>
    </subcellularLocation>
</comment>
<dbReference type="FunCoup" id="A0A2V0P4N9">
    <property type="interactions" value="1736"/>
</dbReference>
<dbReference type="InParanoid" id="A0A2V0P4N9"/>
<dbReference type="SMART" id="SM01263">
    <property type="entry name" value="Leuk-A4-hydro_C"/>
    <property type="match status" value="1"/>
</dbReference>
<organism evidence="19 20">
    <name type="scientific">Raphidocelis subcapitata</name>
    <dbReference type="NCBI Taxonomy" id="307507"/>
    <lineage>
        <taxon>Eukaryota</taxon>
        <taxon>Viridiplantae</taxon>
        <taxon>Chlorophyta</taxon>
        <taxon>core chlorophytes</taxon>
        <taxon>Chlorophyceae</taxon>
        <taxon>CS clade</taxon>
        <taxon>Sphaeropleales</taxon>
        <taxon>Selenastraceae</taxon>
        <taxon>Raphidocelis</taxon>
    </lineage>
</organism>
<evidence type="ECO:0000256" key="2">
    <source>
        <dbReference type="ARBA" id="ARBA00002142"/>
    </source>
</evidence>
<dbReference type="Gene3D" id="1.10.390.10">
    <property type="entry name" value="Neutral Protease Domain 2"/>
    <property type="match status" value="1"/>
</dbReference>
<keyword evidence="8 17" id="KW-0479">Metal-binding</keyword>
<keyword evidence="6" id="KW-0963">Cytoplasm</keyword>
<dbReference type="Pfam" id="PF17900">
    <property type="entry name" value="Peptidase_M1_N"/>
    <property type="match status" value="1"/>
</dbReference>
<evidence type="ECO:0000256" key="13">
    <source>
        <dbReference type="ARBA" id="ARBA00031416"/>
    </source>
</evidence>
<dbReference type="GO" id="GO:0005829">
    <property type="term" value="C:cytosol"/>
    <property type="evidence" value="ECO:0007669"/>
    <property type="project" value="TreeGrafter"/>
</dbReference>
<keyword evidence="9 19" id="KW-0378">Hydrolase</keyword>
<dbReference type="InterPro" id="IPR045357">
    <property type="entry name" value="Aminopeptidase_N-like_N"/>
</dbReference>
<comment type="similarity">
    <text evidence="4">Belongs to the peptidase M1 family.</text>
</comment>
<dbReference type="SUPFAM" id="SSF55486">
    <property type="entry name" value="Metalloproteases ('zincins'), catalytic domain"/>
    <property type="match status" value="1"/>
</dbReference>
<feature type="binding site" evidence="16">
    <location>
        <begin position="569"/>
        <end position="571"/>
    </location>
    <ligand>
        <name>a peptide</name>
        <dbReference type="ChEBI" id="CHEBI:60466"/>
    </ligand>
</feature>
<dbReference type="InterPro" id="IPR001930">
    <property type="entry name" value="Peptidase_M1"/>
</dbReference>
<evidence type="ECO:0000256" key="12">
    <source>
        <dbReference type="ARBA" id="ARBA00030177"/>
    </source>
</evidence>
<dbReference type="CDD" id="cd09599">
    <property type="entry name" value="M1_LTA4H"/>
    <property type="match status" value="1"/>
</dbReference>
<feature type="binding site" evidence="17">
    <location>
        <position position="316"/>
    </location>
    <ligand>
        <name>Zn(2+)</name>
        <dbReference type="ChEBI" id="CHEBI:29105"/>
        <note>catalytic</note>
    </ligand>
</feature>
<feature type="domain" description="Peptidase M1 leukotriene A4 hydrolase/aminopeptidase C-terminal" evidence="18">
    <location>
        <begin position="461"/>
        <end position="613"/>
    </location>
</feature>
<dbReference type="OrthoDB" id="79562at2759"/>
<dbReference type="EC" id="3.3.2.10" evidence="5"/>
<feature type="active site" description="Proton donor" evidence="15">
    <location>
        <position position="382"/>
    </location>
</feature>
<dbReference type="InterPro" id="IPR015211">
    <property type="entry name" value="Peptidase_M1_C"/>
</dbReference>
<evidence type="ECO:0000256" key="11">
    <source>
        <dbReference type="ARBA" id="ARBA00023049"/>
    </source>
</evidence>
<evidence type="ECO:0000256" key="10">
    <source>
        <dbReference type="ARBA" id="ARBA00022833"/>
    </source>
</evidence>
<dbReference type="Gene3D" id="2.60.40.1730">
    <property type="entry name" value="tricorn interacting facor f3 domain"/>
    <property type="match status" value="1"/>
</dbReference>
<dbReference type="Gene3D" id="3.30.2010.30">
    <property type="match status" value="1"/>
</dbReference>
<dbReference type="InterPro" id="IPR034015">
    <property type="entry name" value="M1_LTA4H"/>
</dbReference>
<evidence type="ECO:0000256" key="4">
    <source>
        <dbReference type="ARBA" id="ARBA00010136"/>
    </source>
</evidence>
<evidence type="ECO:0000256" key="3">
    <source>
        <dbReference type="ARBA" id="ARBA00004496"/>
    </source>
</evidence>
<dbReference type="InterPro" id="IPR027268">
    <property type="entry name" value="Peptidase_M4/M1_CTD_sf"/>
</dbReference>
<evidence type="ECO:0000256" key="6">
    <source>
        <dbReference type="ARBA" id="ARBA00022490"/>
    </source>
</evidence>
<dbReference type="PANTHER" id="PTHR45726:SF3">
    <property type="entry name" value="LEUKOTRIENE A-4 HYDROLASE"/>
    <property type="match status" value="1"/>
</dbReference>
<dbReference type="InterPro" id="IPR014782">
    <property type="entry name" value="Peptidase_M1_dom"/>
</dbReference>
<dbReference type="InterPro" id="IPR042097">
    <property type="entry name" value="Aminopeptidase_N-like_N_sf"/>
</dbReference>
<evidence type="ECO:0000256" key="8">
    <source>
        <dbReference type="ARBA" id="ARBA00022723"/>
    </source>
</evidence>
<dbReference type="Proteomes" id="UP000247498">
    <property type="component" value="Unassembled WGS sequence"/>
</dbReference>
<name>A0A2V0P4N9_9CHLO</name>
<feature type="binding site" evidence="16">
    <location>
        <begin position="141"/>
        <end position="143"/>
    </location>
    <ligand>
        <name>a peptide</name>
        <dbReference type="ChEBI" id="CHEBI:60466"/>
    </ligand>
</feature>
<dbReference type="InterPro" id="IPR038502">
    <property type="entry name" value="M1_LTA-4_hydro/amino_C_sf"/>
</dbReference>
<dbReference type="GO" id="GO:0008237">
    <property type="term" value="F:metallopeptidase activity"/>
    <property type="evidence" value="ECO:0007669"/>
    <property type="project" value="UniProtKB-KW"/>
</dbReference>
<feature type="active site" description="Proton acceptor" evidence="15">
    <location>
        <position position="294"/>
    </location>
</feature>
<comment type="caution">
    <text evidence="19">The sequence shown here is derived from an EMBL/GenBank/DDBJ whole genome shotgun (WGS) entry which is preliminary data.</text>
</comment>